<comment type="caution">
    <text evidence="2">The sequence shown here is derived from an EMBL/GenBank/DDBJ whole genome shotgun (WGS) entry which is preliminary data.</text>
</comment>
<dbReference type="OrthoDB" id="6006151at2"/>
<dbReference type="SUPFAM" id="SSF53335">
    <property type="entry name" value="S-adenosyl-L-methionine-dependent methyltransferases"/>
    <property type="match status" value="1"/>
</dbReference>
<dbReference type="Gene3D" id="3.40.50.150">
    <property type="entry name" value="Vaccinia Virus protein VP39"/>
    <property type="match status" value="1"/>
</dbReference>
<dbReference type="PANTHER" id="PTHR43861:SF6">
    <property type="entry name" value="METHYLTRANSFERASE TYPE 11"/>
    <property type="match status" value="1"/>
</dbReference>
<dbReference type="PANTHER" id="PTHR43861">
    <property type="entry name" value="TRANS-ACONITATE 2-METHYLTRANSFERASE-RELATED"/>
    <property type="match status" value="1"/>
</dbReference>
<dbReference type="EMBL" id="QQAV01000012">
    <property type="protein sequence ID" value="RDI19542.1"/>
    <property type="molecule type" value="Genomic_DNA"/>
</dbReference>
<reference evidence="2 3" key="1">
    <citation type="submission" date="2018-07" db="EMBL/GenBank/DDBJ databases">
        <title>Genomic Encyclopedia of Type Strains, Phase IV (KMG-IV): sequencing the most valuable type-strain genomes for metagenomic binning, comparative biology and taxonomic classification.</title>
        <authorList>
            <person name="Goeker M."/>
        </authorList>
    </citation>
    <scope>NUCLEOTIDE SEQUENCE [LARGE SCALE GENOMIC DNA]</scope>
    <source>
        <strain evidence="2 3">DSM 21352</strain>
    </source>
</reference>
<feature type="domain" description="Methyltransferase" evidence="1">
    <location>
        <begin position="215"/>
        <end position="323"/>
    </location>
</feature>
<accession>A0A370F7T1</accession>
<name>A0A370F7T1_9BURK</name>
<gene>
    <name evidence="2" type="ORF">DFR41_11249</name>
</gene>
<dbReference type="CDD" id="cd02440">
    <property type="entry name" value="AdoMet_MTases"/>
    <property type="match status" value="1"/>
</dbReference>
<dbReference type="AlphaFoldDB" id="A0A370F7T1"/>
<evidence type="ECO:0000313" key="3">
    <source>
        <dbReference type="Proteomes" id="UP000255265"/>
    </source>
</evidence>
<keyword evidence="3" id="KW-1185">Reference proteome</keyword>
<proteinExistence type="predicted"/>
<evidence type="ECO:0000313" key="2">
    <source>
        <dbReference type="EMBL" id="RDI19542.1"/>
    </source>
</evidence>
<dbReference type="Proteomes" id="UP000255265">
    <property type="component" value="Unassembled WGS sequence"/>
</dbReference>
<dbReference type="InterPro" id="IPR025714">
    <property type="entry name" value="Methyltranfer_dom"/>
</dbReference>
<keyword evidence="2" id="KW-0489">Methyltransferase</keyword>
<keyword evidence="2" id="KW-0808">Transferase</keyword>
<protein>
    <submittedName>
        <fullName evidence="2">Methyltransferase family protein</fullName>
    </submittedName>
</protein>
<dbReference type="Pfam" id="PF13847">
    <property type="entry name" value="Methyltransf_31"/>
    <property type="match status" value="1"/>
</dbReference>
<evidence type="ECO:0000259" key="1">
    <source>
        <dbReference type="Pfam" id="PF13847"/>
    </source>
</evidence>
<dbReference type="RefSeq" id="WP_114804407.1">
    <property type="nucleotide sequence ID" value="NZ_QQAV01000012.1"/>
</dbReference>
<dbReference type="InterPro" id="IPR029063">
    <property type="entry name" value="SAM-dependent_MTases_sf"/>
</dbReference>
<organism evidence="2 3">
    <name type="scientific">Pseudacidovorax intermedius</name>
    <dbReference type="NCBI Taxonomy" id="433924"/>
    <lineage>
        <taxon>Bacteria</taxon>
        <taxon>Pseudomonadati</taxon>
        <taxon>Pseudomonadota</taxon>
        <taxon>Betaproteobacteria</taxon>
        <taxon>Burkholderiales</taxon>
        <taxon>Comamonadaceae</taxon>
        <taxon>Pseudacidovorax</taxon>
    </lineage>
</organism>
<dbReference type="GO" id="GO:0008168">
    <property type="term" value="F:methyltransferase activity"/>
    <property type="evidence" value="ECO:0007669"/>
    <property type="project" value="UniProtKB-KW"/>
</dbReference>
<sequence length="866" mass="94704">MNAPLATLSAPPPALRVAQLCLGPVPPLCLGSSAELLAELLGPADPGAPRLVGIEAATDVQALRSALREWPRARGAATPGIAWALRWKDAEGPGLRASLDALRAAGAQDLLALVAEPPAGLPVAAARAHIETQAFAAGFRKHPAYHLCLSYEALDADAWPLVVPLQRIPDAAFAAYPQEQLLAERDLHMDMLRETGERADAHLIRYQWAASLARAGDRVLDAACGLGYGSYILARHSTCASVNGIDGSAYAIDYAQQNFATQDERLAFHAGYLPRDLAQLPDASFELIVSFETLEHVEEPQQTLAAFERLLAPGGRIVVSVPNDWSDETGEDPNPHHLHVYTLDRLRREFSTHFVRDALVQQIASGCKSGLSGGQWMRMPRTWRELPAETRMPPDSEWWIMGGHKPALQPAVDLSHISYATAPRPWRRNAETVDAPIARGLVLAMHCVPASVDPRIEAFWLALADELANQGMRLVLLSTTTVQTPGLDALPIPFALTDFARWRGQPSAGIAIDEQDILDTVAWYRCSYAEAQDAQRVAHEFLGDVLDQLRPCAVLGWQSLNPVTRRLRHLSRARDIPFWSVERGWLKYTLMVDTGENNGLSEQTTSLALGHALATCAEEPAQVAALAARMRTIDSPDRYDAPAVLDRAAARNAWGIGDEDWVLALFTHGEPSLHGRDQDCLADLHDCSHASLQARVDALCERVMAEGHWLLVQEHPFNLAAGRELALPAHPRILRVQQSTATVFGAADALLFTLSTLQFDAVFTGKPLGLLARSLLAPVQGMPWMREAAQAPAFLELLRDTAAWPATRQRLLQRLAHWHTQALLDLHGDALAPAAGRLAAHLAQFERPLDSGFDQRVDRLLQRWGG</sequence>
<dbReference type="GO" id="GO:0032259">
    <property type="term" value="P:methylation"/>
    <property type="evidence" value="ECO:0007669"/>
    <property type="project" value="UniProtKB-KW"/>
</dbReference>